<evidence type="ECO:0000313" key="3">
    <source>
        <dbReference type="Proteomes" id="UP000838878"/>
    </source>
</evidence>
<protein>
    <submittedName>
        <fullName evidence="2">Uncharacterized protein</fullName>
    </submittedName>
</protein>
<accession>A0A8J9Y285</accession>
<reference evidence="2" key="1">
    <citation type="submission" date="2021-12" db="EMBL/GenBank/DDBJ databases">
        <authorList>
            <person name="Martin H S."/>
        </authorList>
    </citation>
    <scope>NUCLEOTIDE SEQUENCE</scope>
</reference>
<proteinExistence type="predicted"/>
<feature type="compositionally biased region" description="Polar residues" evidence="1">
    <location>
        <begin position="241"/>
        <end position="255"/>
    </location>
</feature>
<dbReference type="AlphaFoldDB" id="A0A8J9Y285"/>
<evidence type="ECO:0000256" key="1">
    <source>
        <dbReference type="SAM" id="MobiDB-lite"/>
    </source>
</evidence>
<sequence length="255" mass="29500">MVSLENLGCKRLEGVRIIQQLACFASHSLKYLFLWRFFLSNENPILVNYSYITDEEKCKLAKLLQGLKVPEIKLPERCNELIKELHNKYDEPIGNEDLQNEVHENPYIPDRAPLEANERKLKELVTERKWEKKLINTGLKLNAADPKRPWRTNSNREKLFRIDIELQQHKDRASLAITPMEEEKMNDLIAECREKARGAPPVGADRLRETVDEAMRNLPNFQYKSIPNSTATAILPETDTFDTPSPTSVEIESTK</sequence>
<feature type="non-terminal residue" evidence="2">
    <location>
        <position position="255"/>
    </location>
</feature>
<gene>
    <name evidence="2" type="ORF">BINO364_LOCUS2988</name>
</gene>
<feature type="region of interest" description="Disordered" evidence="1">
    <location>
        <begin position="229"/>
        <end position="255"/>
    </location>
</feature>
<organism evidence="2 3">
    <name type="scientific">Brenthis ino</name>
    <name type="common">lesser marbled fritillary</name>
    <dbReference type="NCBI Taxonomy" id="405034"/>
    <lineage>
        <taxon>Eukaryota</taxon>
        <taxon>Metazoa</taxon>
        <taxon>Ecdysozoa</taxon>
        <taxon>Arthropoda</taxon>
        <taxon>Hexapoda</taxon>
        <taxon>Insecta</taxon>
        <taxon>Pterygota</taxon>
        <taxon>Neoptera</taxon>
        <taxon>Endopterygota</taxon>
        <taxon>Lepidoptera</taxon>
        <taxon>Glossata</taxon>
        <taxon>Ditrysia</taxon>
        <taxon>Papilionoidea</taxon>
        <taxon>Nymphalidae</taxon>
        <taxon>Heliconiinae</taxon>
        <taxon>Argynnini</taxon>
        <taxon>Brenthis</taxon>
    </lineage>
</organism>
<dbReference type="OrthoDB" id="9974792at2759"/>
<evidence type="ECO:0000313" key="2">
    <source>
        <dbReference type="EMBL" id="CAH0716169.1"/>
    </source>
</evidence>
<dbReference type="Proteomes" id="UP000838878">
    <property type="component" value="Chromosome 11"/>
</dbReference>
<name>A0A8J9Y285_9NEOP</name>
<dbReference type="EMBL" id="OV170231">
    <property type="protein sequence ID" value="CAH0716169.1"/>
    <property type="molecule type" value="Genomic_DNA"/>
</dbReference>
<keyword evidence="3" id="KW-1185">Reference proteome</keyword>